<dbReference type="InterPro" id="IPR041492">
    <property type="entry name" value="HAD_2"/>
</dbReference>
<dbReference type="InterPro" id="IPR050155">
    <property type="entry name" value="HAD-like_hydrolase_sf"/>
</dbReference>
<dbReference type="GO" id="GO:0006281">
    <property type="term" value="P:DNA repair"/>
    <property type="evidence" value="ECO:0007669"/>
    <property type="project" value="TreeGrafter"/>
</dbReference>
<dbReference type="InterPro" id="IPR036412">
    <property type="entry name" value="HAD-like_sf"/>
</dbReference>
<organism evidence="1 2">
    <name type="scientific">Parasutterella muris</name>
    <dbReference type="NCBI Taxonomy" id="2565572"/>
    <lineage>
        <taxon>Bacteria</taxon>
        <taxon>Pseudomonadati</taxon>
        <taxon>Pseudomonadota</taxon>
        <taxon>Betaproteobacteria</taxon>
        <taxon>Burkholderiales</taxon>
        <taxon>Sutterellaceae</taxon>
        <taxon>Parasutterella</taxon>
    </lineage>
</organism>
<dbReference type="Gene3D" id="1.10.150.240">
    <property type="entry name" value="Putative phosphatase, domain 2"/>
    <property type="match status" value="1"/>
</dbReference>
<dbReference type="NCBIfam" id="TIGR01549">
    <property type="entry name" value="HAD-SF-IA-v1"/>
    <property type="match status" value="1"/>
</dbReference>
<sequence length="222" mass="24430">MANKDWQLFVFDWDGTLMDTTSLIMKGYQHASVELGYPKPSDELVLSTIGLNRSDSIGICCADCPPGRYAEFTKAYMDWYAKQESQLDLVPGFRKLLTNMHKDGRRLAIATGKSRAGVERVFKITGVGDLFEAVQTADTNFSKPNPMMLHSLADESGLETTDMVMIGDSVLDMQMASNAKADSVAMTYGASPADKLKQYASLGTADNVEELAKILNLTQYLE</sequence>
<keyword evidence="1" id="KW-0378">Hydrolase</keyword>
<dbReference type="SFLD" id="SFLDS00003">
    <property type="entry name" value="Haloacid_Dehalogenase"/>
    <property type="match status" value="1"/>
</dbReference>
<dbReference type="Gene3D" id="3.40.50.1000">
    <property type="entry name" value="HAD superfamily/HAD-like"/>
    <property type="match status" value="1"/>
</dbReference>
<evidence type="ECO:0000313" key="1">
    <source>
        <dbReference type="EMBL" id="MVX56057.1"/>
    </source>
</evidence>
<dbReference type="PANTHER" id="PTHR43434:SF24">
    <property type="entry name" value="HYDROLASE-RELATED"/>
    <property type="match status" value="1"/>
</dbReference>
<reference evidence="1 2" key="1">
    <citation type="submission" date="2019-12" db="EMBL/GenBank/DDBJ databases">
        <title>Microbes associate with the intestines of laboratory mice.</title>
        <authorList>
            <person name="Navarre W."/>
            <person name="Wong E."/>
        </authorList>
    </citation>
    <scope>NUCLEOTIDE SEQUENCE [LARGE SCALE GENOMIC DNA]</scope>
    <source>
        <strain evidence="1 2">NM82_D38</strain>
    </source>
</reference>
<comment type="caution">
    <text evidence="1">The sequence shown here is derived from an EMBL/GenBank/DDBJ whole genome shotgun (WGS) entry which is preliminary data.</text>
</comment>
<evidence type="ECO:0000313" key="2">
    <source>
        <dbReference type="Proteomes" id="UP000472580"/>
    </source>
</evidence>
<dbReference type="PANTHER" id="PTHR43434">
    <property type="entry name" value="PHOSPHOGLYCOLATE PHOSPHATASE"/>
    <property type="match status" value="1"/>
</dbReference>
<dbReference type="Proteomes" id="UP000472580">
    <property type="component" value="Unassembled WGS sequence"/>
</dbReference>
<protein>
    <submittedName>
        <fullName evidence="1">HAD-IA family hydrolase</fullName>
    </submittedName>
</protein>
<proteinExistence type="predicted"/>
<dbReference type="RefSeq" id="WP_160334493.1">
    <property type="nucleotide sequence ID" value="NZ_CALPCR010000002.1"/>
</dbReference>
<dbReference type="Pfam" id="PF13419">
    <property type="entry name" value="HAD_2"/>
    <property type="match status" value="1"/>
</dbReference>
<dbReference type="SFLD" id="SFLDG01129">
    <property type="entry name" value="C1.5:_HAD__Beta-PGM__Phosphata"/>
    <property type="match status" value="1"/>
</dbReference>
<dbReference type="SUPFAM" id="SSF56784">
    <property type="entry name" value="HAD-like"/>
    <property type="match status" value="1"/>
</dbReference>
<accession>A0A6L6YEX0</accession>
<dbReference type="AlphaFoldDB" id="A0A6L6YEX0"/>
<dbReference type="InterPro" id="IPR023214">
    <property type="entry name" value="HAD_sf"/>
</dbReference>
<dbReference type="InterPro" id="IPR023198">
    <property type="entry name" value="PGP-like_dom2"/>
</dbReference>
<dbReference type="InterPro" id="IPR006439">
    <property type="entry name" value="HAD-SF_hydro_IA"/>
</dbReference>
<dbReference type="GO" id="GO:0008967">
    <property type="term" value="F:phosphoglycolate phosphatase activity"/>
    <property type="evidence" value="ECO:0007669"/>
    <property type="project" value="TreeGrafter"/>
</dbReference>
<keyword evidence="2" id="KW-1185">Reference proteome</keyword>
<dbReference type="OrthoDB" id="9782449at2"/>
<dbReference type="EMBL" id="WSRP01000005">
    <property type="protein sequence ID" value="MVX56057.1"/>
    <property type="molecule type" value="Genomic_DNA"/>
</dbReference>
<name>A0A6L6YEX0_9BURK</name>
<gene>
    <name evidence="1" type="ORF">E5987_02400</name>
</gene>
<dbReference type="GO" id="GO:0005829">
    <property type="term" value="C:cytosol"/>
    <property type="evidence" value="ECO:0007669"/>
    <property type="project" value="TreeGrafter"/>
</dbReference>